<gene>
    <name evidence="3" type="ORF">C5Y83_25185</name>
</gene>
<dbReference type="EMBL" id="PUHY01000015">
    <property type="protein sequence ID" value="PQO29860.1"/>
    <property type="molecule type" value="Genomic_DNA"/>
</dbReference>
<sequence>MSRPVQVYILLGQSNMLGAGKIGPASQEGTLEHAVQAKEKYPYLIDENGNWTERRDVRNVRVMASGTKPMKVFHNEWMTVKGRTIGPELGIGHCLGHATDAPVLILKSCIGNRSLGWDLLPPGSEGYEFYDKGKTWVYAGYKQSPMRWEKGTEPKSINWYAGMQYDGDIANAKQVLAGLPKYYPNAKSYEIAGFFFWQGDKDRYDAGLASHYEANLVHFIDQLRKDFDAPNAKFVCATLGQTVKGSQGNEGLILDAQLAIDGTSSKYPKFKGNVATVYTQPLCHGGASNNHYGGNAETYMDVGEAMGRAMLKLQRSEMK</sequence>
<evidence type="ECO:0000256" key="1">
    <source>
        <dbReference type="ARBA" id="ARBA00022801"/>
    </source>
</evidence>
<organism evidence="3 4">
    <name type="scientific">Blastopirellula marina</name>
    <dbReference type="NCBI Taxonomy" id="124"/>
    <lineage>
        <taxon>Bacteria</taxon>
        <taxon>Pseudomonadati</taxon>
        <taxon>Planctomycetota</taxon>
        <taxon>Planctomycetia</taxon>
        <taxon>Pirellulales</taxon>
        <taxon>Pirellulaceae</taxon>
        <taxon>Blastopirellula</taxon>
    </lineage>
</organism>
<dbReference type="InterPro" id="IPR036514">
    <property type="entry name" value="SGNH_hydro_sf"/>
</dbReference>
<evidence type="ECO:0000259" key="2">
    <source>
        <dbReference type="Pfam" id="PF03629"/>
    </source>
</evidence>
<protein>
    <submittedName>
        <fullName evidence="3">Sialate O-acetylesterase</fullName>
    </submittedName>
</protein>
<dbReference type="Proteomes" id="UP000238322">
    <property type="component" value="Unassembled WGS sequence"/>
</dbReference>
<dbReference type="AlphaFoldDB" id="A0A2S8FCK3"/>
<evidence type="ECO:0000313" key="3">
    <source>
        <dbReference type="EMBL" id="PQO29860.1"/>
    </source>
</evidence>
<evidence type="ECO:0000313" key="4">
    <source>
        <dbReference type="Proteomes" id="UP000238322"/>
    </source>
</evidence>
<dbReference type="PANTHER" id="PTHR31988:SF19">
    <property type="entry name" value="9-O-ACETYL-N-ACETYLNEURAMINIC ACID DEACETYLASE-RELATED"/>
    <property type="match status" value="1"/>
</dbReference>
<reference evidence="3 4" key="1">
    <citation type="submission" date="2018-02" db="EMBL/GenBank/DDBJ databases">
        <title>Comparative genomes isolates from brazilian mangrove.</title>
        <authorList>
            <person name="Araujo J.E."/>
            <person name="Taketani R.G."/>
            <person name="Silva M.C.P."/>
            <person name="Loureco M.V."/>
            <person name="Andreote F.D."/>
        </authorList>
    </citation>
    <scope>NUCLEOTIDE SEQUENCE [LARGE SCALE GENOMIC DNA]</scope>
    <source>
        <strain evidence="3 4">Hex-1 MGV</strain>
    </source>
</reference>
<dbReference type="PANTHER" id="PTHR31988">
    <property type="entry name" value="ESTERASE, PUTATIVE (DUF303)-RELATED"/>
    <property type="match status" value="1"/>
</dbReference>
<dbReference type="GO" id="GO:0016788">
    <property type="term" value="F:hydrolase activity, acting on ester bonds"/>
    <property type="evidence" value="ECO:0007669"/>
    <property type="project" value="UniProtKB-ARBA"/>
</dbReference>
<dbReference type="SUPFAM" id="SSF52266">
    <property type="entry name" value="SGNH hydrolase"/>
    <property type="match status" value="1"/>
</dbReference>
<proteinExistence type="predicted"/>
<dbReference type="Pfam" id="PF03629">
    <property type="entry name" value="SASA"/>
    <property type="match status" value="1"/>
</dbReference>
<keyword evidence="1" id="KW-0378">Hydrolase</keyword>
<feature type="domain" description="Sialate O-acetylesterase" evidence="2">
    <location>
        <begin position="163"/>
        <end position="311"/>
    </location>
</feature>
<dbReference type="Gene3D" id="3.40.50.1110">
    <property type="entry name" value="SGNH hydrolase"/>
    <property type="match status" value="1"/>
</dbReference>
<comment type="caution">
    <text evidence="3">The sequence shown here is derived from an EMBL/GenBank/DDBJ whole genome shotgun (WGS) entry which is preliminary data.</text>
</comment>
<dbReference type="InterPro" id="IPR005181">
    <property type="entry name" value="SASA"/>
</dbReference>
<dbReference type="OrthoDB" id="209830at2"/>
<dbReference type="InterPro" id="IPR052940">
    <property type="entry name" value="Carb_Esterase_6"/>
</dbReference>
<name>A0A2S8FCK3_9BACT</name>
<accession>A0A2S8FCK3</accession>